<protein>
    <submittedName>
        <fullName evidence="2">9984_t:CDS:1</fullName>
    </submittedName>
</protein>
<feature type="non-terminal residue" evidence="2">
    <location>
        <position position="49"/>
    </location>
</feature>
<accession>A0A9N9ES22</accession>
<reference evidence="2" key="1">
    <citation type="submission" date="2021-06" db="EMBL/GenBank/DDBJ databases">
        <authorList>
            <person name="Kallberg Y."/>
            <person name="Tangrot J."/>
            <person name="Rosling A."/>
        </authorList>
    </citation>
    <scope>NUCLEOTIDE SEQUENCE</scope>
    <source>
        <strain evidence="2">UK204</strain>
    </source>
</reference>
<gene>
    <name evidence="2" type="ORF">FCALED_LOCUS13059</name>
</gene>
<sequence length="49" mass="5557">MPKKTERKNTNRGRSASPISDKLPKKKQNTQQTADNDLSLTYVKEPLVT</sequence>
<feature type="compositionally biased region" description="Polar residues" evidence="1">
    <location>
        <begin position="29"/>
        <end position="39"/>
    </location>
</feature>
<evidence type="ECO:0000313" key="3">
    <source>
        <dbReference type="Proteomes" id="UP000789570"/>
    </source>
</evidence>
<dbReference type="Proteomes" id="UP000789570">
    <property type="component" value="Unassembled WGS sequence"/>
</dbReference>
<organism evidence="2 3">
    <name type="scientific">Funneliformis caledonium</name>
    <dbReference type="NCBI Taxonomy" id="1117310"/>
    <lineage>
        <taxon>Eukaryota</taxon>
        <taxon>Fungi</taxon>
        <taxon>Fungi incertae sedis</taxon>
        <taxon>Mucoromycota</taxon>
        <taxon>Glomeromycotina</taxon>
        <taxon>Glomeromycetes</taxon>
        <taxon>Glomerales</taxon>
        <taxon>Glomeraceae</taxon>
        <taxon>Funneliformis</taxon>
    </lineage>
</organism>
<name>A0A9N9ES22_9GLOM</name>
<proteinExistence type="predicted"/>
<evidence type="ECO:0000256" key="1">
    <source>
        <dbReference type="SAM" id="MobiDB-lite"/>
    </source>
</evidence>
<dbReference type="AlphaFoldDB" id="A0A9N9ES22"/>
<dbReference type="EMBL" id="CAJVPQ010007096">
    <property type="protein sequence ID" value="CAG8692879.1"/>
    <property type="molecule type" value="Genomic_DNA"/>
</dbReference>
<evidence type="ECO:0000313" key="2">
    <source>
        <dbReference type="EMBL" id="CAG8692879.1"/>
    </source>
</evidence>
<comment type="caution">
    <text evidence="2">The sequence shown here is derived from an EMBL/GenBank/DDBJ whole genome shotgun (WGS) entry which is preliminary data.</text>
</comment>
<keyword evidence="3" id="KW-1185">Reference proteome</keyword>
<feature type="region of interest" description="Disordered" evidence="1">
    <location>
        <begin position="1"/>
        <end position="49"/>
    </location>
</feature>